<gene>
    <name evidence="9" type="ORF">FBBNIHIM_16510</name>
</gene>
<dbReference type="EMBL" id="CALSBS010000015">
    <property type="protein sequence ID" value="CAH6660715.1"/>
    <property type="molecule type" value="Genomic_DNA"/>
</dbReference>
<comment type="similarity">
    <text evidence="2">Belongs to the GhoT/OrtT toxin family.</text>
</comment>
<accession>A0ABM9FC21</accession>
<feature type="transmembrane region" description="Helical" evidence="8">
    <location>
        <begin position="7"/>
        <end position="26"/>
    </location>
</feature>
<comment type="subcellular location">
    <subcellularLocation>
        <location evidence="1">Cell inner membrane</location>
        <topology evidence="1">Multi-pass membrane protein</topology>
    </subcellularLocation>
</comment>
<keyword evidence="5 8" id="KW-0812">Transmembrane</keyword>
<keyword evidence="7 8" id="KW-0472">Membrane</keyword>
<comment type="caution">
    <text evidence="9">The sequence shown here is derived from an EMBL/GenBank/DDBJ whole genome shotgun (WGS) entry which is preliminary data.</text>
</comment>
<proteinExistence type="inferred from homology"/>
<keyword evidence="3" id="KW-1003">Cell membrane</keyword>
<organism evidence="9 10">
    <name type="scientific">Pseudocitrobacter vendiensis</name>
    <dbReference type="NCBI Taxonomy" id="2488306"/>
    <lineage>
        <taxon>Bacteria</taxon>
        <taxon>Pseudomonadati</taxon>
        <taxon>Pseudomonadota</taxon>
        <taxon>Gammaproteobacteria</taxon>
        <taxon>Enterobacterales</taxon>
        <taxon>Enterobacteriaceae</taxon>
        <taxon>Pseudocitrobacter</taxon>
    </lineage>
</organism>
<evidence type="ECO:0000256" key="8">
    <source>
        <dbReference type="SAM" id="Phobius"/>
    </source>
</evidence>
<protein>
    <submittedName>
        <fullName evidence="9">Toxin GhoT_OrtT</fullName>
    </submittedName>
</protein>
<name>A0ABM9FC21_9ENTR</name>
<evidence type="ECO:0000256" key="2">
    <source>
        <dbReference type="ARBA" id="ARBA00010408"/>
    </source>
</evidence>
<evidence type="ECO:0000256" key="5">
    <source>
        <dbReference type="ARBA" id="ARBA00022692"/>
    </source>
</evidence>
<reference evidence="9" key="1">
    <citation type="submission" date="2022-05" db="EMBL/GenBank/DDBJ databases">
        <authorList>
            <person name="Blom J."/>
        </authorList>
    </citation>
    <scope>NUCLEOTIDE SEQUENCE</scope>
    <source>
        <strain evidence="9">Type strain: CPO20170097</strain>
    </source>
</reference>
<dbReference type="InterPro" id="IPR019689">
    <property type="entry name" value="Toxin_GhoT/OrtT"/>
</dbReference>
<sequence length="57" mass="6339">MTVFEKMMMVYLAIGVVSGVTTWYLARDKPGIRLICALLIGATWPLSFPVALLFSVF</sequence>
<evidence type="ECO:0000256" key="6">
    <source>
        <dbReference type="ARBA" id="ARBA00022989"/>
    </source>
</evidence>
<keyword evidence="6 8" id="KW-1133">Transmembrane helix</keyword>
<keyword evidence="10" id="KW-1185">Reference proteome</keyword>
<dbReference type="Pfam" id="PF10753">
    <property type="entry name" value="Toxin_GhoT_OrtT"/>
    <property type="match status" value="1"/>
</dbReference>
<evidence type="ECO:0000313" key="9">
    <source>
        <dbReference type="EMBL" id="CAH6660715.1"/>
    </source>
</evidence>
<dbReference type="RefSeq" id="WP_253898473.1">
    <property type="nucleotide sequence ID" value="NZ_CALSBS010000015.1"/>
</dbReference>
<evidence type="ECO:0000256" key="7">
    <source>
        <dbReference type="ARBA" id="ARBA00023136"/>
    </source>
</evidence>
<evidence type="ECO:0000256" key="3">
    <source>
        <dbReference type="ARBA" id="ARBA00022475"/>
    </source>
</evidence>
<dbReference type="Proteomes" id="UP001152651">
    <property type="component" value="Unassembled WGS sequence"/>
</dbReference>
<evidence type="ECO:0000313" key="10">
    <source>
        <dbReference type="Proteomes" id="UP001152651"/>
    </source>
</evidence>
<evidence type="ECO:0000256" key="1">
    <source>
        <dbReference type="ARBA" id="ARBA00004429"/>
    </source>
</evidence>
<keyword evidence="4" id="KW-0997">Cell inner membrane</keyword>
<feature type="transmembrane region" description="Helical" evidence="8">
    <location>
        <begin position="32"/>
        <end position="54"/>
    </location>
</feature>
<evidence type="ECO:0000256" key="4">
    <source>
        <dbReference type="ARBA" id="ARBA00022519"/>
    </source>
</evidence>